<name>A0A1M3L6F8_9BACT</name>
<protein>
    <recommendedName>
        <fullName evidence="4">Outer membrane lipoprotein-sorting protein</fullName>
    </recommendedName>
</protein>
<dbReference type="Proteomes" id="UP000184233">
    <property type="component" value="Unassembled WGS sequence"/>
</dbReference>
<evidence type="ECO:0008006" key="4">
    <source>
        <dbReference type="Google" id="ProtNLM"/>
    </source>
</evidence>
<dbReference type="EMBL" id="MKVH01000002">
    <property type="protein sequence ID" value="OJX61104.1"/>
    <property type="molecule type" value="Genomic_DNA"/>
</dbReference>
<evidence type="ECO:0000313" key="3">
    <source>
        <dbReference type="Proteomes" id="UP000184233"/>
    </source>
</evidence>
<gene>
    <name evidence="2" type="ORF">BGO89_00450</name>
</gene>
<sequence>MKVYRSLLALFMVMASAAVAHAITVDEIIEKNLQARGGIDKIKALKSFKSTGTISAGGQEIEFTQYMKRERKMRMEMAIMGTSIVTGFDGTNGWTVNPMMGSDKATALPAEQAKMMSAQADFDGEFVDWKKKGTKIEYVGTVDVDGASAYKLKITDKDGDVRHSYIDVTNNLELKTEMTTDYQGQKMVVEVVFSNHKPIGGIMVPWSIDVRSQGQSAQSLTIKDVKPNIDIPDMMFMMP</sequence>
<evidence type="ECO:0000256" key="1">
    <source>
        <dbReference type="SAM" id="SignalP"/>
    </source>
</evidence>
<dbReference type="Gene3D" id="2.50.20.10">
    <property type="entry name" value="Lipoprotein localisation LolA/LolB/LppX"/>
    <property type="match status" value="1"/>
</dbReference>
<reference evidence="2 3" key="1">
    <citation type="submission" date="2016-09" db="EMBL/GenBank/DDBJ databases">
        <title>Genome-resolved meta-omics ties microbial dynamics to process performance in biotechnology for thiocyanate degradation.</title>
        <authorList>
            <person name="Kantor R.S."/>
            <person name="Huddy R.J."/>
            <person name="Iyer R."/>
            <person name="Thomas B.C."/>
            <person name="Brown C.T."/>
            <person name="Anantharaman K."/>
            <person name="Tringe S."/>
            <person name="Hettich R.L."/>
            <person name="Harrison S.T."/>
            <person name="Banfield J.F."/>
        </authorList>
    </citation>
    <scope>NUCLEOTIDE SEQUENCE [LARGE SCALE GENOMIC DNA]</scope>
    <source>
        <strain evidence="2">59-99</strain>
    </source>
</reference>
<organism evidence="2 3">
    <name type="scientific">Candidatus Kapaibacterium thiocyanatum</name>
    <dbReference type="NCBI Taxonomy" id="1895771"/>
    <lineage>
        <taxon>Bacteria</taxon>
        <taxon>Pseudomonadati</taxon>
        <taxon>Candidatus Kapaibacteriota</taxon>
        <taxon>Candidatus Kapaibacteriia</taxon>
        <taxon>Candidatus Kapaibacteriales</taxon>
        <taxon>Candidatus Kapaibacteriaceae</taxon>
        <taxon>Candidatus Kapaibacterium</taxon>
    </lineage>
</organism>
<accession>A0A1M3L6F8</accession>
<dbReference type="STRING" id="1895771.BGO89_00450"/>
<feature type="signal peptide" evidence="1">
    <location>
        <begin position="1"/>
        <end position="22"/>
    </location>
</feature>
<evidence type="ECO:0000313" key="2">
    <source>
        <dbReference type="EMBL" id="OJX61104.1"/>
    </source>
</evidence>
<dbReference type="AlphaFoldDB" id="A0A1M3L6F8"/>
<feature type="chain" id="PRO_5012589701" description="Outer membrane lipoprotein-sorting protein" evidence="1">
    <location>
        <begin position="23"/>
        <end position="239"/>
    </location>
</feature>
<keyword evidence="1" id="KW-0732">Signal</keyword>
<proteinExistence type="predicted"/>
<comment type="caution">
    <text evidence="2">The sequence shown here is derived from an EMBL/GenBank/DDBJ whole genome shotgun (WGS) entry which is preliminary data.</text>
</comment>